<feature type="compositionally biased region" description="Basic and acidic residues" evidence="1">
    <location>
        <begin position="111"/>
        <end position="130"/>
    </location>
</feature>
<evidence type="ECO:0008006" key="4">
    <source>
        <dbReference type="Google" id="ProtNLM"/>
    </source>
</evidence>
<reference evidence="2 3" key="1">
    <citation type="submission" date="2016-11" db="EMBL/GenBank/DDBJ databases">
        <authorList>
            <person name="Jaros S."/>
            <person name="Januszkiewicz K."/>
            <person name="Wedrychowicz H."/>
        </authorList>
    </citation>
    <scope>NUCLEOTIDE SEQUENCE [LARGE SCALE GENOMIC DNA]</scope>
    <source>
        <strain evidence="2 3">GAS138</strain>
    </source>
</reference>
<evidence type="ECO:0000313" key="3">
    <source>
        <dbReference type="Proteomes" id="UP000189796"/>
    </source>
</evidence>
<feature type="compositionally biased region" description="Basic residues" evidence="1">
    <location>
        <begin position="7"/>
        <end position="46"/>
    </location>
</feature>
<gene>
    <name evidence="2" type="ORF">SAMN05443248_8995</name>
</gene>
<protein>
    <recommendedName>
        <fullName evidence="4">DUF3175 domain-containing protein</fullName>
    </recommendedName>
</protein>
<name>A0A1M5YZI7_9BRAD</name>
<dbReference type="Proteomes" id="UP000189796">
    <property type="component" value="Chromosome I"/>
</dbReference>
<dbReference type="EMBL" id="LT670817">
    <property type="protein sequence ID" value="SHI17208.1"/>
    <property type="molecule type" value="Genomic_DNA"/>
</dbReference>
<feature type="region of interest" description="Disordered" evidence="1">
    <location>
        <begin position="108"/>
        <end position="130"/>
    </location>
</feature>
<dbReference type="AlphaFoldDB" id="A0A1M5YZI7"/>
<accession>A0A1M5YZI7</accession>
<sequence length="130" mass="14667">MAEPKASHSRKTTARKTACKGKTPARKASPARRKSAAKKPSPKRWSQRVTQGSDALDLKRGVFTLRDPKRIAASLKRSAERSSRRKTGAYRSALSMLTFYINRAGKTLPKTQRDRLQRAKNELKRAFGRE</sequence>
<feature type="region of interest" description="Disordered" evidence="1">
    <location>
        <begin position="1"/>
        <end position="53"/>
    </location>
</feature>
<evidence type="ECO:0000313" key="2">
    <source>
        <dbReference type="EMBL" id="SHI17208.1"/>
    </source>
</evidence>
<dbReference type="OrthoDB" id="9807263at2"/>
<organism evidence="2 3">
    <name type="scientific">Bradyrhizobium erythrophlei</name>
    <dbReference type="NCBI Taxonomy" id="1437360"/>
    <lineage>
        <taxon>Bacteria</taxon>
        <taxon>Pseudomonadati</taxon>
        <taxon>Pseudomonadota</taxon>
        <taxon>Alphaproteobacteria</taxon>
        <taxon>Hyphomicrobiales</taxon>
        <taxon>Nitrobacteraceae</taxon>
        <taxon>Bradyrhizobium</taxon>
    </lineage>
</organism>
<dbReference type="RefSeq" id="WP_079606916.1">
    <property type="nucleotide sequence ID" value="NZ_LT670817.1"/>
</dbReference>
<proteinExistence type="predicted"/>
<dbReference type="Pfam" id="PF11373">
    <property type="entry name" value="DUF3175"/>
    <property type="match status" value="1"/>
</dbReference>
<dbReference type="InterPro" id="IPR021513">
    <property type="entry name" value="Phage_RSL1_Orf186"/>
</dbReference>
<evidence type="ECO:0000256" key="1">
    <source>
        <dbReference type="SAM" id="MobiDB-lite"/>
    </source>
</evidence>